<dbReference type="GO" id="GO:0000155">
    <property type="term" value="F:phosphorelay sensor kinase activity"/>
    <property type="evidence" value="ECO:0007669"/>
    <property type="project" value="InterPro"/>
</dbReference>
<keyword evidence="4" id="KW-0418">Kinase</keyword>
<sequence length="515" mass="60269">MKTPNNRYISRKAFIAIGTAILAITMISIYFLSSSINNSNQETYKYITQKNFYQKLGALEMEFQNLDEHLLSLAEITETSSIQDLKMKFDVLSKVYNNGNIIRLNWFLVVNEQNQVIDYYLGSNRQFHNDHTFVKTILANPTSSLVNNFVVKDNHYYWLIYNSRSLEEGNKLIYGITLDMESFHKYLTTIDVSTPNYAYIFTKEGLCIYHPEISLIGKNVFELSSLKPQDTISSFKAKEPPVVLSEYLNLEVFRFISPFNSKNFKGYITVNFPKFNVDDNIKPIQRNTILIFITTVSLIVILFYFFSQANKRAHLEKKELAIENEKVKKEKALMQLQQLKNQINPHFLFNSLNSLYMLIDINPDTAQKFTLNLSKTYRYLITPPEDNIVDLNDEITFIQKYITLQQLRFSKEIHFELINKNEEHNDKKIPYLALQITVENALKHNIATTENPLLIQIIIERDYIVVTNNYNPKKSHQQGELFGLKYLQSIYKYYNKPDFIARQEGDTFVCILPLF</sequence>
<dbReference type="Pfam" id="PF06580">
    <property type="entry name" value="His_kinase"/>
    <property type="match status" value="1"/>
</dbReference>
<keyword evidence="2" id="KW-1133">Transmembrane helix</keyword>
<accession>A0A1G8F0A1</accession>
<evidence type="ECO:0000313" key="5">
    <source>
        <dbReference type="Proteomes" id="UP000243588"/>
    </source>
</evidence>
<dbReference type="AlphaFoldDB" id="A0A1G8F0A1"/>
<dbReference type="Gene3D" id="3.30.450.20">
    <property type="entry name" value="PAS domain"/>
    <property type="match status" value="1"/>
</dbReference>
<organism evidence="4 5">
    <name type="scientific">Myroides phaeus</name>
    <dbReference type="NCBI Taxonomy" id="702745"/>
    <lineage>
        <taxon>Bacteria</taxon>
        <taxon>Pseudomonadati</taxon>
        <taxon>Bacteroidota</taxon>
        <taxon>Flavobacteriia</taxon>
        <taxon>Flavobacteriales</taxon>
        <taxon>Flavobacteriaceae</taxon>
        <taxon>Myroides</taxon>
    </lineage>
</organism>
<dbReference type="STRING" id="702745.SAMN05421818_11371"/>
<gene>
    <name evidence="4" type="ORF">SAMN05421818_11371</name>
</gene>
<dbReference type="InterPro" id="IPR050640">
    <property type="entry name" value="Bact_2-comp_sensor_kinase"/>
</dbReference>
<evidence type="ECO:0000256" key="2">
    <source>
        <dbReference type="SAM" id="Phobius"/>
    </source>
</evidence>
<protein>
    <submittedName>
        <fullName evidence="4">Histidine kinase</fullName>
    </submittedName>
</protein>
<evidence type="ECO:0000313" key="4">
    <source>
        <dbReference type="EMBL" id="SDH75568.1"/>
    </source>
</evidence>
<reference evidence="5" key="1">
    <citation type="submission" date="2016-10" db="EMBL/GenBank/DDBJ databases">
        <authorList>
            <person name="Varghese N."/>
            <person name="Submissions S."/>
        </authorList>
    </citation>
    <scope>NUCLEOTIDE SEQUENCE [LARGE SCALE GENOMIC DNA]</scope>
    <source>
        <strain evidence="5">DSM 23313</strain>
    </source>
</reference>
<feature type="domain" description="Signal transduction histidine kinase internal region" evidence="3">
    <location>
        <begin position="334"/>
        <end position="412"/>
    </location>
</feature>
<keyword evidence="1" id="KW-0175">Coiled coil</keyword>
<dbReference type="PANTHER" id="PTHR34220:SF7">
    <property type="entry name" value="SENSOR HISTIDINE KINASE YPDA"/>
    <property type="match status" value="1"/>
</dbReference>
<keyword evidence="5" id="KW-1185">Reference proteome</keyword>
<dbReference type="PANTHER" id="PTHR34220">
    <property type="entry name" value="SENSOR HISTIDINE KINASE YPDA"/>
    <property type="match status" value="1"/>
</dbReference>
<keyword evidence="2" id="KW-0812">Transmembrane</keyword>
<dbReference type="GO" id="GO:0016020">
    <property type="term" value="C:membrane"/>
    <property type="evidence" value="ECO:0007669"/>
    <property type="project" value="InterPro"/>
</dbReference>
<dbReference type="RefSeq" id="WP_245722966.1">
    <property type="nucleotide sequence ID" value="NZ_FNDQ01000013.1"/>
</dbReference>
<name>A0A1G8F0A1_9FLAO</name>
<feature type="transmembrane region" description="Helical" evidence="2">
    <location>
        <begin position="289"/>
        <end position="307"/>
    </location>
</feature>
<proteinExistence type="predicted"/>
<dbReference type="InterPro" id="IPR010559">
    <property type="entry name" value="Sig_transdc_His_kin_internal"/>
</dbReference>
<keyword evidence="2" id="KW-0472">Membrane</keyword>
<evidence type="ECO:0000256" key="1">
    <source>
        <dbReference type="SAM" id="Coils"/>
    </source>
</evidence>
<dbReference type="EMBL" id="FNDQ01000013">
    <property type="protein sequence ID" value="SDH75568.1"/>
    <property type="molecule type" value="Genomic_DNA"/>
</dbReference>
<feature type="transmembrane region" description="Helical" evidence="2">
    <location>
        <begin position="12"/>
        <end position="32"/>
    </location>
</feature>
<keyword evidence="4" id="KW-0808">Transferase</keyword>
<dbReference type="Proteomes" id="UP000243588">
    <property type="component" value="Unassembled WGS sequence"/>
</dbReference>
<evidence type="ECO:0000259" key="3">
    <source>
        <dbReference type="Pfam" id="PF06580"/>
    </source>
</evidence>
<feature type="coiled-coil region" evidence="1">
    <location>
        <begin position="310"/>
        <end position="342"/>
    </location>
</feature>